<dbReference type="EMBL" id="REGN01004131">
    <property type="protein sequence ID" value="RNA18986.1"/>
    <property type="molecule type" value="Genomic_DNA"/>
</dbReference>
<comment type="caution">
    <text evidence="2">The sequence shown here is derived from an EMBL/GenBank/DDBJ whole genome shotgun (WGS) entry which is preliminary data.</text>
</comment>
<dbReference type="Proteomes" id="UP000276133">
    <property type="component" value="Unassembled WGS sequence"/>
</dbReference>
<proteinExistence type="predicted"/>
<name>A0A3M7R617_BRAPC</name>
<feature type="compositionally biased region" description="Basic and acidic residues" evidence="1">
    <location>
        <begin position="26"/>
        <end position="37"/>
    </location>
</feature>
<organism evidence="2 3">
    <name type="scientific">Brachionus plicatilis</name>
    <name type="common">Marine rotifer</name>
    <name type="synonym">Brachionus muelleri</name>
    <dbReference type="NCBI Taxonomy" id="10195"/>
    <lineage>
        <taxon>Eukaryota</taxon>
        <taxon>Metazoa</taxon>
        <taxon>Spiralia</taxon>
        <taxon>Gnathifera</taxon>
        <taxon>Rotifera</taxon>
        <taxon>Eurotatoria</taxon>
        <taxon>Monogononta</taxon>
        <taxon>Pseudotrocha</taxon>
        <taxon>Ploima</taxon>
        <taxon>Brachionidae</taxon>
        <taxon>Brachionus</taxon>
    </lineage>
</organism>
<accession>A0A3M7R617</accession>
<keyword evidence="3" id="KW-1185">Reference proteome</keyword>
<protein>
    <submittedName>
        <fullName evidence="2">Uncharacterized protein</fullName>
    </submittedName>
</protein>
<gene>
    <name evidence="2" type="ORF">BpHYR1_015551</name>
</gene>
<evidence type="ECO:0000256" key="1">
    <source>
        <dbReference type="SAM" id="MobiDB-lite"/>
    </source>
</evidence>
<feature type="region of interest" description="Disordered" evidence="1">
    <location>
        <begin position="1"/>
        <end position="48"/>
    </location>
</feature>
<feature type="compositionally biased region" description="Basic residues" evidence="1">
    <location>
        <begin position="38"/>
        <end position="48"/>
    </location>
</feature>
<evidence type="ECO:0000313" key="2">
    <source>
        <dbReference type="EMBL" id="RNA18986.1"/>
    </source>
</evidence>
<reference evidence="2 3" key="1">
    <citation type="journal article" date="2018" name="Sci. Rep.">
        <title>Genomic signatures of local adaptation to the degree of environmental predictability in rotifers.</title>
        <authorList>
            <person name="Franch-Gras L."/>
            <person name="Hahn C."/>
            <person name="Garcia-Roger E.M."/>
            <person name="Carmona M.J."/>
            <person name="Serra M."/>
            <person name="Gomez A."/>
        </authorList>
    </citation>
    <scope>NUCLEOTIDE SEQUENCE [LARGE SCALE GENOMIC DNA]</scope>
    <source>
        <strain evidence="2">HYR1</strain>
    </source>
</reference>
<evidence type="ECO:0000313" key="3">
    <source>
        <dbReference type="Proteomes" id="UP000276133"/>
    </source>
</evidence>
<sequence length="48" mass="5513">MDLKIELPKKGPQKKASKEVPQNRAPKMDLKIELPRKDLKKKASKESI</sequence>
<dbReference type="AlphaFoldDB" id="A0A3M7R617"/>